<evidence type="ECO:0000313" key="2">
    <source>
        <dbReference type="Proteomes" id="UP000251241"/>
    </source>
</evidence>
<evidence type="ECO:0000313" key="1">
    <source>
        <dbReference type="EMBL" id="SPZ87245.1"/>
    </source>
</evidence>
<protein>
    <submittedName>
        <fullName evidence="1">Uncharacterized protein</fullName>
    </submittedName>
</protein>
<reference evidence="1 2" key="1">
    <citation type="submission" date="2018-06" db="EMBL/GenBank/DDBJ databases">
        <authorList>
            <consortium name="Pathogen Informatics"/>
            <person name="Doyle S."/>
        </authorList>
    </citation>
    <scope>NUCLEOTIDE SEQUENCE [LARGE SCALE GENOMIC DNA]</scope>
    <source>
        <strain evidence="1 2">NCTC11343</strain>
    </source>
</reference>
<dbReference type="RefSeq" id="WP_112374975.1">
    <property type="nucleotide sequence ID" value="NZ_CP069793.1"/>
</dbReference>
<dbReference type="AlphaFoldDB" id="A0A2X2JIS6"/>
<name>A0A2X2JIS6_SPHMU</name>
<organism evidence="1 2">
    <name type="scientific">Sphingobacterium multivorum</name>
    <dbReference type="NCBI Taxonomy" id="28454"/>
    <lineage>
        <taxon>Bacteria</taxon>
        <taxon>Pseudomonadati</taxon>
        <taxon>Bacteroidota</taxon>
        <taxon>Sphingobacteriia</taxon>
        <taxon>Sphingobacteriales</taxon>
        <taxon>Sphingobacteriaceae</taxon>
        <taxon>Sphingobacterium</taxon>
    </lineage>
</organism>
<sequence length="63" mass="6897">MSKVAVKSFAQLGKKSKLFFSLVVIAGTFQQVNAAVGTSANYDGKSFVKEVNHVQQQVKGRFF</sequence>
<accession>A0A2X2JIS6</accession>
<dbReference type="EMBL" id="UAUU01000009">
    <property type="protein sequence ID" value="SPZ87245.1"/>
    <property type="molecule type" value="Genomic_DNA"/>
</dbReference>
<dbReference type="GeneID" id="97182730"/>
<gene>
    <name evidence="1" type="ORF">NCTC11343_02798</name>
</gene>
<proteinExistence type="predicted"/>
<dbReference type="Proteomes" id="UP000251241">
    <property type="component" value="Unassembled WGS sequence"/>
</dbReference>